<gene>
    <name evidence="3" type="ORF">XELAEV_18043478mg</name>
</gene>
<dbReference type="InterPro" id="IPR058912">
    <property type="entry name" value="HTH_animal"/>
</dbReference>
<dbReference type="EMBL" id="CM004482">
    <property type="protein sequence ID" value="OCT62397.1"/>
    <property type="molecule type" value="Genomic_DNA"/>
</dbReference>
<organism evidence="3 4">
    <name type="scientific">Xenopus laevis</name>
    <name type="common">African clawed frog</name>
    <dbReference type="NCBI Taxonomy" id="8355"/>
    <lineage>
        <taxon>Eukaryota</taxon>
        <taxon>Metazoa</taxon>
        <taxon>Chordata</taxon>
        <taxon>Craniata</taxon>
        <taxon>Vertebrata</taxon>
        <taxon>Euteleostomi</taxon>
        <taxon>Amphibia</taxon>
        <taxon>Batrachia</taxon>
        <taxon>Anura</taxon>
        <taxon>Pipoidea</taxon>
        <taxon>Pipidae</taxon>
        <taxon>Xenopodinae</taxon>
        <taxon>Xenopus</taxon>
        <taxon>Xenopus</taxon>
    </lineage>
</organism>
<dbReference type="InterPro" id="IPR026115">
    <property type="entry name" value="NABC1"/>
</dbReference>
<feature type="region of interest" description="Disordered" evidence="1">
    <location>
        <begin position="1191"/>
        <end position="1387"/>
    </location>
</feature>
<feature type="compositionally biased region" description="Basic and acidic residues" evidence="1">
    <location>
        <begin position="1237"/>
        <end position="1246"/>
    </location>
</feature>
<reference evidence="4" key="1">
    <citation type="journal article" date="2016" name="Nature">
        <title>Genome evolution in the allotetraploid frog Xenopus laevis.</title>
        <authorList>
            <person name="Session A.M."/>
            <person name="Uno Y."/>
            <person name="Kwon T."/>
            <person name="Chapman J.A."/>
            <person name="Toyoda A."/>
            <person name="Takahashi S."/>
            <person name="Fukui A."/>
            <person name="Hikosaka A."/>
            <person name="Suzuki A."/>
            <person name="Kondo M."/>
            <person name="van Heeringen S.J."/>
            <person name="Quigley I."/>
            <person name="Heinz S."/>
            <person name="Ogino H."/>
            <person name="Ochi H."/>
            <person name="Hellsten U."/>
            <person name="Lyons J.B."/>
            <person name="Simakov O."/>
            <person name="Putnam N."/>
            <person name="Stites J."/>
            <person name="Kuroki Y."/>
            <person name="Tanaka T."/>
            <person name="Michiue T."/>
            <person name="Watanabe M."/>
            <person name="Bogdanovic O."/>
            <person name="Lister R."/>
            <person name="Georgiou G."/>
            <person name="Paranjpe S.S."/>
            <person name="van Kruijsbergen I."/>
            <person name="Shu S."/>
            <person name="Carlson J."/>
            <person name="Kinoshita T."/>
            <person name="Ohta Y."/>
            <person name="Mawaribuchi S."/>
            <person name="Jenkins J."/>
            <person name="Grimwood J."/>
            <person name="Schmutz J."/>
            <person name="Mitros T."/>
            <person name="Mozaffari S.V."/>
            <person name="Suzuki Y."/>
            <person name="Haramoto Y."/>
            <person name="Yamamoto T.S."/>
            <person name="Takagi C."/>
            <person name="Heald R."/>
            <person name="Miller K."/>
            <person name="Haudenschild C."/>
            <person name="Kitzman J."/>
            <person name="Nakayama T."/>
            <person name="Izutsu Y."/>
            <person name="Robert J."/>
            <person name="Fortriede J."/>
            <person name="Burns K."/>
            <person name="Lotay V."/>
            <person name="Karimi K."/>
            <person name="Yasuoka Y."/>
            <person name="Dichmann D.S."/>
            <person name="Flajnik M.F."/>
            <person name="Houston D.W."/>
            <person name="Shendure J."/>
            <person name="DuPasquier L."/>
            <person name="Vize P.D."/>
            <person name="Zorn A.M."/>
            <person name="Ito M."/>
            <person name="Marcotte E.M."/>
            <person name="Wallingford J.B."/>
            <person name="Ito Y."/>
            <person name="Asashima M."/>
            <person name="Ueno N."/>
            <person name="Matsuda Y."/>
            <person name="Veenstra G.J."/>
            <person name="Fujiyama A."/>
            <person name="Harland R.M."/>
            <person name="Taira M."/>
            <person name="Rokhsar D.S."/>
        </authorList>
    </citation>
    <scope>NUCLEOTIDE SEQUENCE [LARGE SCALE GENOMIC DNA]</scope>
    <source>
        <strain evidence="4">J</strain>
    </source>
</reference>
<evidence type="ECO:0000259" key="2">
    <source>
        <dbReference type="Pfam" id="PF26215"/>
    </source>
</evidence>
<feature type="compositionally biased region" description="Basic and acidic residues" evidence="1">
    <location>
        <begin position="974"/>
        <end position="986"/>
    </location>
</feature>
<sequence>MILEINNFIRKLTLMRHFNVESIPGDDHSVDISPTSDNDNSLSHSALDRGNNASSIQGLCTFEELCTLNIMEDLLCESGAVPHLDGSAIHTGLSNKSKFYPIQSRGFYIDTFQKLVTKDLCKLKGSCGSDNLSKGEILAISRLKQNKTIVVKNADKGGLVVVLDAEYYKVEAYRQLGDRDTYEPLDGDPTKEFKNTLQRLLEGAKYDCILSDKEFDYLKCDSPRIPIFHWLPKVHKTLVNVQGRPIVSGIGSLNEHLSEYVDCLLLPMVFGLPSYLRDSTDCINKIQQIRWDPSYLWVTMDVTSLYSSIEHTRGLSAIRFWLSHVKLYPEVQNDFLLRALQYLLTSNYFMFNGAFFLQKRGAAMGARFAPSYANLFMGFWERCFVYGEQNPFRCHIVSFFRFIDDLILIWRGDETTVSEFVRYCNDSEWGITFTSECNPTTMSYLDIKFYVEGDTILTDLYRKPITRNTLLHAASCHPKSVLRGVPVGQFLRLRRICTTWDSFNEQAMLLWDRFIQRGYDFWDVKSAYDRAVGTSRSDLLASQFKKAAHLGPNRNSRCQGRNRNECPRIITSYSRNSAQLRGIVQKYWNILGQDPRLRDSLPSQPSFAFKKGPCLGSILSPSLFSESESPGPTHWLTVKGCYRCGVSRCGTCRYMKPSKTFCGRLDRRSYNINFYANCVDGKKVTQQKSIISSTQKTIVFSPISNGEIDSKPPAPTAQSKFRLSISRPPSGRTIFQVNGLEGEKVKTAVPSEEPLITENQNGTPVVLETSVTNASNAGIQNQPPPSAIAISAATPPSVAATNEPPLAASLSNELETPTKPKEISFFERIFMPEKKVQIEEPQQPQLEENEEAGIMVEQNAGLQSMPLTSNAQAQNIDEFNQEAGKEFSSELTTNQENHNSPITLEASLPAPPSPEAHPVMSFFKTLVSPNKSVLKSEEESKKDSDDKKKENGGLRKSSSRKEKAKSLPQQTAESEAKSTKKSESPKSRTLSRLFGHKSKKGEELTSGNKVVEEKPVAVTINSEQPSPEQILTQDTILSEPNVQLQISAPASKDEGKAAKESTPRPRPFWRKSFKGEPPTTKQEENVEEEQPVATLTINSVSAAPEQIVDQNIVSAEPNVQIEIPSQTSDSDRKEEKETTPERPRPFWRKSFKGDPAVPKIQENVEEQQPEVAITVNSDSAAPEQQLNLEMKPIAANGQPEIPNQPLSNYEKAEKESSPQRPVPFWRKSFKGHPQPVKNEENSLKEEPEAEPITENASAEKEAKADAQVQAATSSGKGQESPDKGKKAEDGKNTKPKLMMFFKQLSVIGDGGNGNSEEVNEKSTDQSKLDLTDGTEATKPEKTVVSAVVEPPPPAPKIKENQKEKKVVVEKMTKQESKDMPEAVSPTQQQASNLALVQNGSDATKDGQLKRTEKRQSLGNFFKAIGPKRLSDAAVQTDPVCIVPAEKAK</sequence>
<feature type="region of interest" description="Disordered" evidence="1">
    <location>
        <begin position="1108"/>
        <end position="1156"/>
    </location>
</feature>
<feature type="compositionally biased region" description="Basic and acidic residues" evidence="1">
    <location>
        <begin position="1051"/>
        <end position="1063"/>
    </location>
</feature>
<evidence type="ECO:0000313" key="4">
    <source>
        <dbReference type="Proteomes" id="UP000694892"/>
    </source>
</evidence>
<dbReference type="Proteomes" id="UP000694892">
    <property type="component" value="Chromosome 9_10L"/>
</dbReference>
<feature type="domain" description="Helix-turn-helix" evidence="2">
    <location>
        <begin position="470"/>
        <end position="519"/>
    </location>
</feature>
<protein>
    <recommendedName>
        <fullName evidence="2">Helix-turn-helix domain-containing protein</fullName>
    </recommendedName>
</protein>
<feature type="region of interest" description="Disordered" evidence="1">
    <location>
        <begin position="928"/>
        <end position="1010"/>
    </location>
</feature>
<feature type="compositionally biased region" description="Basic and acidic residues" evidence="1">
    <location>
        <begin position="934"/>
        <end position="965"/>
    </location>
</feature>
<feature type="compositionally biased region" description="Basic and acidic residues" evidence="1">
    <location>
        <begin position="1279"/>
        <end position="1292"/>
    </location>
</feature>
<dbReference type="PANTHER" id="PTHR15016:SF6">
    <property type="entry name" value="BREAST CARCINOMA-AMPLIFIED SEQUENCE 1"/>
    <property type="match status" value="1"/>
</dbReference>
<evidence type="ECO:0000313" key="3">
    <source>
        <dbReference type="EMBL" id="OCT62397.1"/>
    </source>
</evidence>
<feature type="compositionally biased region" description="Basic and acidic residues" evidence="1">
    <location>
        <begin position="1318"/>
        <end position="1341"/>
    </location>
</feature>
<accession>A0A974BXG5</accession>
<dbReference type="GO" id="GO:0042552">
    <property type="term" value="P:myelination"/>
    <property type="evidence" value="ECO:0007669"/>
    <property type="project" value="TreeGrafter"/>
</dbReference>
<name>A0A974BXG5_XENLA</name>
<feature type="compositionally biased region" description="Basic and acidic residues" evidence="1">
    <location>
        <begin position="1356"/>
        <end position="1380"/>
    </location>
</feature>
<feature type="region of interest" description="Disordered" evidence="1">
    <location>
        <begin position="1040"/>
        <end position="1092"/>
    </location>
</feature>
<dbReference type="PANTHER" id="PTHR15016">
    <property type="entry name" value="BREAST CARCINOMA-AMPLIFIED SEQUENCE 1"/>
    <property type="match status" value="1"/>
</dbReference>
<proteinExistence type="predicted"/>
<feature type="compositionally biased region" description="Basic and acidic residues" evidence="1">
    <location>
        <begin position="1129"/>
        <end position="1144"/>
    </location>
</feature>
<dbReference type="Pfam" id="PF26215">
    <property type="entry name" value="HTH_animal"/>
    <property type="match status" value="1"/>
</dbReference>
<evidence type="ECO:0000256" key="1">
    <source>
        <dbReference type="SAM" id="MobiDB-lite"/>
    </source>
</evidence>